<evidence type="ECO:0000313" key="1">
    <source>
        <dbReference type="EMBL" id="KAK7342473.1"/>
    </source>
</evidence>
<name>A0AAN9LZG7_PHACN</name>
<sequence>MPLMNSAIECPEQPVVNEASQCSALNTYRDHVNLFLTRLKEPWHQMRDQAHGVVENSFQKYKSILSVYDKEGLMLKLIKGGGHRRHHLCKCHVVLLTI</sequence>
<dbReference type="Proteomes" id="UP001374584">
    <property type="component" value="Unassembled WGS sequence"/>
</dbReference>
<evidence type="ECO:0000313" key="2">
    <source>
        <dbReference type="Proteomes" id="UP001374584"/>
    </source>
</evidence>
<accession>A0AAN9LZG7</accession>
<reference evidence="1 2" key="1">
    <citation type="submission" date="2024-01" db="EMBL/GenBank/DDBJ databases">
        <title>The genomes of 5 underutilized Papilionoideae crops provide insights into root nodulation and disease resistanc.</title>
        <authorList>
            <person name="Jiang F."/>
        </authorList>
    </citation>
    <scope>NUCLEOTIDE SEQUENCE [LARGE SCALE GENOMIC DNA]</scope>
    <source>
        <strain evidence="1">JINMINGXINNONG_FW02</strain>
        <tissue evidence="1">Leaves</tissue>
    </source>
</reference>
<protein>
    <submittedName>
        <fullName evidence="1">Uncharacterized protein</fullName>
    </submittedName>
</protein>
<dbReference type="AlphaFoldDB" id="A0AAN9LZG7"/>
<keyword evidence="2" id="KW-1185">Reference proteome</keyword>
<organism evidence="1 2">
    <name type="scientific">Phaseolus coccineus</name>
    <name type="common">Scarlet runner bean</name>
    <name type="synonym">Phaseolus multiflorus</name>
    <dbReference type="NCBI Taxonomy" id="3886"/>
    <lineage>
        <taxon>Eukaryota</taxon>
        <taxon>Viridiplantae</taxon>
        <taxon>Streptophyta</taxon>
        <taxon>Embryophyta</taxon>
        <taxon>Tracheophyta</taxon>
        <taxon>Spermatophyta</taxon>
        <taxon>Magnoliopsida</taxon>
        <taxon>eudicotyledons</taxon>
        <taxon>Gunneridae</taxon>
        <taxon>Pentapetalae</taxon>
        <taxon>rosids</taxon>
        <taxon>fabids</taxon>
        <taxon>Fabales</taxon>
        <taxon>Fabaceae</taxon>
        <taxon>Papilionoideae</taxon>
        <taxon>50 kb inversion clade</taxon>
        <taxon>NPAAA clade</taxon>
        <taxon>indigoferoid/millettioid clade</taxon>
        <taxon>Phaseoleae</taxon>
        <taxon>Phaseolus</taxon>
    </lineage>
</organism>
<dbReference type="EMBL" id="JAYMYR010000009">
    <property type="protein sequence ID" value="KAK7342473.1"/>
    <property type="molecule type" value="Genomic_DNA"/>
</dbReference>
<gene>
    <name evidence="1" type="ORF">VNO80_25427</name>
</gene>
<comment type="caution">
    <text evidence="1">The sequence shown here is derived from an EMBL/GenBank/DDBJ whole genome shotgun (WGS) entry which is preliminary data.</text>
</comment>
<proteinExistence type="predicted"/>